<accession>X1KW07</accession>
<protein>
    <submittedName>
        <fullName evidence="1">Uncharacterized protein</fullName>
    </submittedName>
</protein>
<gene>
    <name evidence="1" type="ORF">S06H3_06703</name>
</gene>
<evidence type="ECO:0000313" key="1">
    <source>
        <dbReference type="EMBL" id="GAH94349.1"/>
    </source>
</evidence>
<sequence>MGKPLTVYQINQTIQERGYPPLPSDCHFIALNKELTEKVVIVPHSPMPKVFYLKVENGEVTAFRVDAWRAIGGGVDIETKRVMCPGL</sequence>
<dbReference type="EMBL" id="BARV01002632">
    <property type="protein sequence ID" value="GAH94349.1"/>
    <property type="molecule type" value="Genomic_DNA"/>
</dbReference>
<organism evidence="1">
    <name type="scientific">marine sediment metagenome</name>
    <dbReference type="NCBI Taxonomy" id="412755"/>
    <lineage>
        <taxon>unclassified sequences</taxon>
        <taxon>metagenomes</taxon>
        <taxon>ecological metagenomes</taxon>
    </lineage>
</organism>
<dbReference type="AlphaFoldDB" id="X1KW07"/>
<proteinExistence type="predicted"/>
<reference evidence="1" key="1">
    <citation type="journal article" date="2014" name="Front. Microbiol.">
        <title>High frequency of phylogenetically diverse reductive dehalogenase-homologous genes in deep subseafloor sedimentary metagenomes.</title>
        <authorList>
            <person name="Kawai M."/>
            <person name="Futagami T."/>
            <person name="Toyoda A."/>
            <person name="Takaki Y."/>
            <person name="Nishi S."/>
            <person name="Hori S."/>
            <person name="Arai W."/>
            <person name="Tsubouchi T."/>
            <person name="Morono Y."/>
            <person name="Uchiyama I."/>
            <person name="Ito T."/>
            <person name="Fujiyama A."/>
            <person name="Inagaki F."/>
            <person name="Takami H."/>
        </authorList>
    </citation>
    <scope>NUCLEOTIDE SEQUENCE</scope>
    <source>
        <strain evidence="1">Expedition CK06-06</strain>
    </source>
</reference>
<name>X1KW07_9ZZZZ</name>
<comment type="caution">
    <text evidence="1">The sequence shown here is derived from an EMBL/GenBank/DDBJ whole genome shotgun (WGS) entry which is preliminary data.</text>
</comment>